<protein>
    <submittedName>
        <fullName evidence="2">Uncharacterized protein</fullName>
    </submittedName>
</protein>
<dbReference type="PANTHER" id="PTHR43336:SF3">
    <property type="entry name" value="GUANYLATE CYCLASE DOMAIN-CONTAINING PROTEIN"/>
    <property type="match status" value="1"/>
</dbReference>
<name>W7JYI0_PLAFO</name>
<dbReference type="AlphaFoldDB" id="W7JYI0"/>
<keyword evidence="1" id="KW-1133">Transmembrane helix</keyword>
<keyword evidence="1" id="KW-0812">Transmembrane</keyword>
<keyword evidence="3" id="KW-1185">Reference proteome</keyword>
<evidence type="ECO:0000256" key="1">
    <source>
        <dbReference type="SAM" id="Phobius"/>
    </source>
</evidence>
<feature type="transmembrane region" description="Helical" evidence="1">
    <location>
        <begin position="135"/>
        <end position="154"/>
    </location>
</feature>
<organism evidence="2 3">
    <name type="scientific">Plasmodium falciparum (isolate NF54)</name>
    <dbReference type="NCBI Taxonomy" id="5843"/>
    <lineage>
        <taxon>Eukaryota</taxon>
        <taxon>Sar</taxon>
        <taxon>Alveolata</taxon>
        <taxon>Apicomplexa</taxon>
        <taxon>Aconoidasida</taxon>
        <taxon>Haemosporida</taxon>
        <taxon>Plasmodiidae</taxon>
        <taxon>Plasmodium</taxon>
        <taxon>Plasmodium (Laverania)</taxon>
    </lineage>
</organism>
<accession>W7JYI0</accession>
<feature type="transmembrane region" description="Helical" evidence="1">
    <location>
        <begin position="299"/>
        <end position="317"/>
    </location>
</feature>
<dbReference type="PANTHER" id="PTHR43336">
    <property type="entry name" value="OXYGEN SENSOR HISTIDINE KINASE RESPONSE REGULATOR DEVS/DOSS"/>
    <property type="match status" value="1"/>
</dbReference>
<dbReference type="EMBL" id="KE123877">
    <property type="protein sequence ID" value="EWC86139.1"/>
    <property type="molecule type" value="Genomic_DNA"/>
</dbReference>
<keyword evidence="1" id="KW-0472">Membrane</keyword>
<evidence type="ECO:0000313" key="3">
    <source>
        <dbReference type="Proteomes" id="UP000030673"/>
    </source>
</evidence>
<sequence>MPEPKQIYANNIFDNDKLKRFFLKYRSKEKVLYSFTSENDIINEEKRKSKNNLCILYTWKKIDKDNIIYLIQLFKSLRIIKIYRFVINFIKKHTKEKYKHRNEWNFEKMESMKNRPLKESLKFTNKMHLALIKRYFMSLIFIMLSYIMIEIIYISKESKSPMNYFIYNLDLIVFDEFYETEFLKALYFYSAIQKNKRDEEYLISIKSKRKLKNFINKKEIDISGINYLLWDFTNLSHNDLLKFVTPSSANQNVEEEIILDHTIKNINELRYFETKIYESKDFIFHINIKRYIERTIKNIIILKIFIIIFSFIILFYFTCELNVLLFPIESILKKLKLMKSNPTLALEMQEELLNHELKNILINTKLKRKIDRVTLKGCRNPLNLYTFDICLNKITKKVNMENFDAKPHFDVFDDIKKKAERKKRKKEVLNLSYNLYEEYAKNDDIKFIKIHYPKDYLEQFKIALESYLIGKWNESKNILEYLKRNNIFEDEILNQLWNFLSMNNFIAPSDWCGYRKFLQKS</sequence>
<dbReference type="Proteomes" id="UP000030673">
    <property type="component" value="Unassembled WGS sequence"/>
</dbReference>
<proteinExistence type="predicted"/>
<evidence type="ECO:0000313" key="2">
    <source>
        <dbReference type="EMBL" id="EWC86139.1"/>
    </source>
</evidence>
<gene>
    <name evidence="2" type="ORF">PFNF54_04870</name>
</gene>
<reference evidence="2 3" key="1">
    <citation type="submission" date="2013-02" db="EMBL/GenBank/DDBJ databases">
        <title>The Genome Sequence of Plasmodium falciparum NF54.</title>
        <authorList>
            <consortium name="The Broad Institute Genome Sequencing Platform"/>
            <consortium name="The Broad Institute Genome Sequencing Center for Infectious Disease"/>
            <person name="Neafsey D."/>
            <person name="Cheeseman I."/>
            <person name="Volkman S."/>
            <person name="Adams J."/>
            <person name="Walker B."/>
            <person name="Young S.K."/>
            <person name="Zeng Q."/>
            <person name="Gargeya S."/>
            <person name="Fitzgerald M."/>
            <person name="Haas B."/>
            <person name="Abouelleil A."/>
            <person name="Alvarado L."/>
            <person name="Arachchi H.M."/>
            <person name="Berlin A.M."/>
            <person name="Chapman S.B."/>
            <person name="Dewar J."/>
            <person name="Goldberg J."/>
            <person name="Griggs A."/>
            <person name="Gujja S."/>
            <person name="Hansen M."/>
            <person name="Howarth C."/>
            <person name="Imamovic A."/>
            <person name="Larimer J."/>
            <person name="McCowan C."/>
            <person name="Murphy C."/>
            <person name="Neiman D."/>
            <person name="Pearson M."/>
            <person name="Priest M."/>
            <person name="Roberts A."/>
            <person name="Saif S."/>
            <person name="Shea T."/>
            <person name="Sisk P."/>
            <person name="Sykes S."/>
            <person name="Wortman J."/>
            <person name="Nusbaum C."/>
            <person name="Birren B."/>
        </authorList>
    </citation>
    <scope>NUCLEOTIDE SEQUENCE [LARGE SCALE GENOMIC DNA]</scope>
    <source>
        <strain evidence="2 3">NF54</strain>
    </source>
</reference>